<dbReference type="Proteomes" id="UP000052022">
    <property type="component" value="Unassembled WGS sequence"/>
</dbReference>
<reference evidence="2 3" key="1">
    <citation type="submission" date="2015-09" db="EMBL/GenBank/DDBJ databases">
        <authorList>
            <consortium name="Swine Surveillance"/>
        </authorList>
    </citation>
    <scope>NUCLEOTIDE SEQUENCE [LARGE SCALE GENOMIC DNA]</scope>
    <source>
        <strain evidence="2 3">CECT 7557</strain>
    </source>
</reference>
<protein>
    <submittedName>
        <fullName evidence="2">Uncharacterized protein</fullName>
    </submittedName>
</protein>
<organism evidence="2 3">
    <name type="scientific">Tritonibacter multivorans</name>
    <dbReference type="NCBI Taxonomy" id="928856"/>
    <lineage>
        <taxon>Bacteria</taxon>
        <taxon>Pseudomonadati</taxon>
        <taxon>Pseudomonadota</taxon>
        <taxon>Alphaproteobacteria</taxon>
        <taxon>Rhodobacterales</taxon>
        <taxon>Paracoccaceae</taxon>
        <taxon>Tritonibacter</taxon>
    </lineage>
</organism>
<keyword evidence="1" id="KW-0812">Transmembrane</keyword>
<sequence length="116" mass="12783">MSDQRADFRGRLRLIEKRHSGYARDGYTARLRSDGLIEVVQQPKVKSRISGRSLLLFIAAAFLFKGLLMASLGFDSYDERVAKLADGTQVEKAGAFLMQADPVSTLVAQKLGPLLP</sequence>
<evidence type="ECO:0000256" key="1">
    <source>
        <dbReference type="SAM" id="Phobius"/>
    </source>
</evidence>
<dbReference type="OrthoDB" id="7866534at2"/>
<name>A0A0P1GLM2_9RHOB</name>
<accession>A0A0P1GLM2</accession>
<dbReference type="RefSeq" id="WP_058288600.1">
    <property type="nucleotide sequence ID" value="NZ_CYSD01000012.1"/>
</dbReference>
<evidence type="ECO:0000313" key="2">
    <source>
        <dbReference type="EMBL" id="CUH75598.1"/>
    </source>
</evidence>
<dbReference type="STRING" id="928856.SAMN04488049_103318"/>
<evidence type="ECO:0000313" key="3">
    <source>
        <dbReference type="Proteomes" id="UP000052022"/>
    </source>
</evidence>
<dbReference type="EMBL" id="CYSD01000012">
    <property type="protein sequence ID" value="CUH75598.1"/>
    <property type="molecule type" value="Genomic_DNA"/>
</dbReference>
<keyword evidence="3" id="KW-1185">Reference proteome</keyword>
<keyword evidence="1" id="KW-0472">Membrane</keyword>
<gene>
    <name evidence="2" type="ORF">TRM7557_00467</name>
</gene>
<keyword evidence="1" id="KW-1133">Transmembrane helix</keyword>
<dbReference type="AlphaFoldDB" id="A0A0P1GLM2"/>
<feature type="transmembrane region" description="Helical" evidence="1">
    <location>
        <begin position="54"/>
        <end position="74"/>
    </location>
</feature>
<proteinExistence type="predicted"/>